<protein>
    <submittedName>
        <fullName evidence="3">Rhotekin</fullName>
    </submittedName>
</protein>
<dbReference type="GO" id="GO:0031106">
    <property type="term" value="P:septin ring organization"/>
    <property type="evidence" value="ECO:0007669"/>
    <property type="project" value="TreeGrafter"/>
</dbReference>
<feature type="compositionally biased region" description="Basic and acidic residues" evidence="1">
    <location>
        <begin position="1"/>
        <end position="10"/>
    </location>
</feature>
<reference evidence="3 4" key="1">
    <citation type="journal article" date="2019" name="Mol. Ecol. Resour.">
        <title>Improving Illumina assemblies with Hi-C and long reads: an example with the North African dromedary.</title>
        <authorList>
            <person name="Elbers J.P."/>
            <person name="Rogers M.F."/>
            <person name="Perelman P.L."/>
            <person name="Proskuryakova A.A."/>
            <person name="Serdyukova N.A."/>
            <person name="Johnson W.E."/>
            <person name="Horin P."/>
            <person name="Corander J."/>
            <person name="Murphy D."/>
            <person name="Burger P.A."/>
        </authorList>
    </citation>
    <scope>NUCLEOTIDE SEQUENCE [LARGE SCALE GENOMIC DNA]</scope>
    <source>
        <strain evidence="3">Drom800</strain>
        <tissue evidence="3">Blood</tissue>
    </source>
</reference>
<dbReference type="PANTHER" id="PTHR21538">
    <property type="entry name" value="ANILLIN/RHOTEKIN RTKN"/>
    <property type="match status" value="1"/>
</dbReference>
<dbReference type="Proteomes" id="UP000299084">
    <property type="component" value="Unassembled WGS sequence"/>
</dbReference>
<evidence type="ECO:0000313" key="3">
    <source>
        <dbReference type="EMBL" id="KAB1276525.1"/>
    </source>
</evidence>
<accession>A0A5N4DZL7</accession>
<dbReference type="Pfam" id="PF08174">
    <property type="entry name" value="Anillin"/>
    <property type="match status" value="1"/>
</dbReference>
<comment type="caution">
    <text evidence="3">The sequence shown here is derived from an EMBL/GenBank/DDBJ whole genome shotgun (WGS) entry which is preliminary data.</text>
</comment>
<dbReference type="GO" id="GO:0005095">
    <property type="term" value="F:GTPase inhibitor activity"/>
    <property type="evidence" value="ECO:0007669"/>
    <property type="project" value="TreeGrafter"/>
</dbReference>
<dbReference type="InterPro" id="IPR051364">
    <property type="entry name" value="Cytokinesis/Rho-signaling"/>
</dbReference>
<evidence type="ECO:0000256" key="1">
    <source>
        <dbReference type="SAM" id="MobiDB-lite"/>
    </source>
</evidence>
<feature type="region of interest" description="Disordered" evidence="1">
    <location>
        <begin position="1"/>
        <end position="31"/>
    </location>
</feature>
<organism evidence="3 4">
    <name type="scientific">Camelus dromedarius</name>
    <name type="common">Dromedary</name>
    <name type="synonym">Arabian camel</name>
    <dbReference type="NCBI Taxonomy" id="9838"/>
    <lineage>
        <taxon>Eukaryota</taxon>
        <taxon>Metazoa</taxon>
        <taxon>Chordata</taxon>
        <taxon>Craniata</taxon>
        <taxon>Vertebrata</taxon>
        <taxon>Euteleostomi</taxon>
        <taxon>Mammalia</taxon>
        <taxon>Eutheria</taxon>
        <taxon>Laurasiatheria</taxon>
        <taxon>Artiodactyla</taxon>
        <taxon>Tylopoda</taxon>
        <taxon>Camelidae</taxon>
        <taxon>Camelus</taxon>
    </lineage>
</organism>
<sequence length="106" mass="12180">MGKLQQRKEAQVLGKTGQQLSDSGPPAEHSPCPGWVCISDLRIPLTWKDTEYLKNKGDLHRWAVFLLLQLWEHIQETEMILVDRTLTDISFQSMLFAEAGPDFELR</sequence>
<evidence type="ECO:0000313" key="4">
    <source>
        <dbReference type="Proteomes" id="UP000299084"/>
    </source>
</evidence>
<evidence type="ECO:0000259" key="2">
    <source>
        <dbReference type="Pfam" id="PF08174"/>
    </source>
</evidence>
<dbReference type="InterPro" id="IPR012966">
    <property type="entry name" value="AHD"/>
</dbReference>
<dbReference type="PANTHER" id="PTHR21538:SF19">
    <property type="entry name" value="RHOTEKIN"/>
    <property type="match status" value="1"/>
</dbReference>
<keyword evidence="4" id="KW-1185">Reference proteome</keyword>
<dbReference type="GO" id="GO:0005826">
    <property type="term" value="C:actomyosin contractile ring"/>
    <property type="evidence" value="ECO:0007669"/>
    <property type="project" value="TreeGrafter"/>
</dbReference>
<name>A0A5N4DZL7_CAMDR</name>
<dbReference type="GO" id="GO:0000915">
    <property type="term" value="P:actomyosin contractile ring assembly"/>
    <property type="evidence" value="ECO:0007669"/>
    <property type="project" value="TreeGrafter"/>
</dbReference>
<proteinExistence type="predicted"/>
<gene>
    <name evidence="3" type="primary">Rhotekin</name>
    <name evidence="3" type="ORF">Cadr_000007922</name>
</gene>
<dbReference type="AlphaFoldDB" id="A0A5N4DZL7"/>
<feature type="domain" description="Anillin homology" evidence="2">
    <location>
        <begin position="32"/>
        <end position="105"/>
    </location>
</feature>
<dbReference type="EMBL" id="JWIN03000007">
    <property type="protein sequence ID" value="KAB1276525.1"/>
    <property type="molecule type" value="Genomic_DNA"/>
</dbReference>
<dbReference type="GO" id="GO:0000281">
    <property type="term" value="P:mitotic cytokinesis"/>
    <property type="evidence" value="ECO:0007669"/>
    <property type="project" value="TreeGrafter"/>
</dbReference>